<protein>
    <submittedName>
        <fullName evidence="1">Uncharacterized protein</fullName>
    </submittedName>
</protein>
<gene>
    <name evidence="1" type="ORF">F2Q68_00043660</name>
</gene>
<dbReference type="AlphaFoldDB" id="A0A3N6RBW0"/>
<sequence length="73" mass="7948">MISRDGNMISCEDHVSLWSSSCFNLSYTYSLNMSSCCRLSHELGMDLGPSLDHCFLAIPKDGRPGSPVGYGAE</sequence>
<comment type="caution">
    <text evidence="1">The sequence shown here is derived from an EMBL/GenBank/DDBJ whole genome shotgun (WGS) entry which is preliminary data.</text>
</comment>
<name>A0A3N6RBW0_BRACR</name>
<evidence type="ECO:0000313" key="2">
    <source>
        <dbReference type="Proteomes" id="UP000712281"/>
    </source>
</evidence>
<dbReference type="EMBL" id="QGKW02000276">
    <property type="protein sequence ID" value="KAF2608135.1"/>
    <property type="molecule type" value="Genomic_DNA"/>
</dbReference>
<evidence type="ECO:0000313" key="1">
    <source>
        <dbReference type="EMBL" id="KAF2608135.1"/>
    </source>
</evidence>
<organism evidence="1 2">
    <name type="scientific">Brassica cretica</name>
    <name type="common">Mustard</name>
    <dbReference type="NCBI Taxonomy" id="69181"/>
    <lineage>
        <taxon>Eukaryota</taxon>
        <taxon>Viridiplantae</taxon>
        <taxon>Streptophyta</taxon>
        <taxon>Embryophyta</taxon>
        <taxon>Tracheophyta</taxon>
        <taxon>Spermatophyta</taxon>
        <taxon>Magnoliopsida</taxon>
        <taxon>eudicotyledons</taxon>
        <taxon>Gunneridae</taxon>
        <taxon>Pentapetalae</taxon>
        <taxon>rosids</taxon>
        <taxon>malvids</taxon>
        <taxon>Brassicales</taxon>
        <taxon>Brassicaceae</taxon>
        <taxon>Brassiceae</taxon>
        <taxon>Brassica</taxon>
    </lineage>
</organism>
<dbReference type="Proteomes" id="UP000712281">
    <property type="component" value="Unassembled WGS sequence"/>
</dbReference>
<accession>A0A3N6RBW0</accession>
<reference evidence="1" key="1">
    <citation type="submission" date="2019-12" db="EMBL/GenBank/DDBJ databases">
        <title>Genome sequencing and annotation of Brassica cretica.</title>
        <authorList>
            <person name="Studholme D.J."/>
            <person name="Sarris P.F."/>
        </authorList>
    </citation>
    <scope>NUCLEOTIDE SEQUENCE</scope>
    <source>
        <strain evidence="1">PFS-001/15</strain>
        <tissue evidence="1">Leaf</tissue>
    </source>
</reference>
<proteinExistence type="predicted"/>